<dbReference type="Pfam" id="PF02646">
    <property type="entry name" value="RmuC"/>
    <property type="match status" value="1"/>
</dbReference>
<sequence>MIEILDIGLVTGLVIGLIIGALIMWLIQRKRGAFYEDAKKQLKSEFLDIAQQSLRNNNEQFVALAEQNLGTHQEKATHALSDLVKPLDDKVHRLQKHIAQLEKARQESYGGITAQLAEMQTSQKTLAQETQNLVNALRRPEVRGRWGEMTLKRCVELAGMVEHCDFQEQVHKKVDDKAIRPDMIVRMPNQRELVVDVKTPLDAYLEAIEADNDTERKVALKRYARHVREHIRKLSSKAYWDQFSQSPDFVILFIPGDQFLSAATNEDPALIENALSQHVILATPTSFVALLKAVAYGWRQLALADNAAEIRELAEDLYGRLETFVRHLGGMGKQLGHSVEKYNAAIGSLEKRVLPGA</sequence>
<name>A0A382N4J7_9ZZZZ</name>
<evidence type="ECO:0000256" key="1">
    <source>
        <dbReference type="ARBA" id="ARBA00023054"/>
    </source>
</evidence>
<evidence type="ECO:0000256" key="2">
    <source>
        <dbReference type="ARBA" id="ARBA00023172"/>
    </source>
</evidence>
<keyword evidence="1" id="KW-0175">Coiled coil</keyword>
<feature type="non-terminal residue" evidence="4">
    <location>
        <position position="357"/>
    </location>
</feature>
<accession>A0A382N4J7</accession>
<reference evidence="4" key="1">
    <citation type="submission" date="2018-05" db="EMBL/GenBank/DDBJ databases">
        <authorList>
            <person name="Lanie J.A."/>
            <person name="Ng W.-L."/>
            <person name="Kazmierczak K.M."/>
            <person name="Andrzejewski T.M."/>
            <person name="Davidsen T.M."/>
            <person name="Wayne K.J."/>
            <person name="Tettelin H."/>
            <person name="Glass J.I."/>
            <person name="Rusch D."/>
            <person name="Podicherti R."/>
            <person name="Tsui H.-C.T."/>
            <person name="Winkler M.E."/>
        </authorList>
    </citation>
    <scope>NUCLEOTIDE SEQUENCE</scope>
</reference>
<dbReference type="AlphaFoldDB" id="A0A382N4J7"/>
<keyword evidence="3" id="KW-0812">Transmembrane</keyword>
<dbReference type="PANTHER" id="PTHR30563:SF0">
    <property type="entry name" value="DNA RECOMBINATION PROTEIN RMUC"/>
    <property type="match status" value="1"/>
</dbReference>
<keyword evidence="2" id="KW-0233">DNA recombination</keyword>
<organism evidence="4">
    <name type="scientific">marine metagenome</name>
    <dbReference type="NCBI Taxonomy" id="408172"/>
    <lineage>
        <taxon>unclassified sequences</taxon>
        <taxon>metagenomes</taxon>
        <taxon>ecological metagenomes</taxon>
    </lineage>
</organism>
<evidence type="ECO:0000313" key="4">
    <source>
        <dbReference type="EMBL" id="SVC54471.1"/>
    </source>
</evidence>
<gene>
    <name evidence="4" type="ORF">METZ01_LOCUS307325</name>
</gene>
<feature type="transmembrane region" description="Helical" evidence="3">
    <location>
        <begin position="7"/>
        <end position="27"/>
    </location>
</feature>
<proteinExistence type="predicted"/>
<evidence type="ECO:0008006" key="5">
    <source>
        <dbReference type="Google" id="ProtNLM"/>
    </source>
</evidence>
<evidence type="ECO:0000256" key="3">
    <source>
        <dbReference type="SAM" id="Phobius"/>
    </source>
</evidence>
<dbReference type="GO" id="GO:0006310">
    <property type="term" value="P:DNA recombination"/>
    <property type="evidence" value="ECO:0007669"/>
    <property type="project" value="UniProtKB-KW"/>
</dbReference>
<protein>
    <recommendedName>
        <fullName evidence="5">DNA recombination protein RmuC</fullName>
    </recommendedName>
</protein>
<dbReference type="PANTHER" id="PTHR30563">
    <property type="entry name" value="DNA RECOMBINATION PROTEIN RMUC"/>
    <property type="match status" value="1"/>
</dbReference>
<keyword evidence="3" id="KW-0472">Membrane</keyword>
<dbReference type="InterPro" id="IPR003798">
    <property type="entry name" value="DNA_recombination_RmuC"/>
</dbReference>
<dbReference type="EMBL" id="UINC01097069">
    <property type="protein sequence ID" value="SVC54471.1"/>
    <property type="molecule type" value="Genomic_DNA"/>
</dbReference>
<keyword evidence="3" id="KW-1133">Transmembrane helix</keyword>